<name>A0ABU4WD62_9FUSO</name>
<gene>
    <name evidence="1" type="ORF">RFV38_13370</name>
</gene>
<protein>
    <submittedName>
        <fullName evidence="1">Uncharacterized protein</fullName>
    </submittedName>
</protein>
<dbReference type="Proteomes" id="UP001279681">
    <property type="component" value="Unassembled WGS sequence"/>
</dbReference>
<evidence type="ECO:0000313" key="1">
    <source>
        <dbReference type="EMBL" id="MDX8337469.1"/>
    </source>
</evidence>
<evidence type="ECO:0000313" key="2">
    <source>
        <dbReference type="Proteomes" id="UP001279681"/>
    </source>
</evidence>
<proteinExistence type="predicted"/>
<accession>A0ABU4WD62</accession>
<dbReference type="EMBL" id="JAVIKH010000050">
    <property type="protein sequence ID" value="MDX8337469.1"/>
    <property type="molecule type" value="Genomic_DNA"/>
</dbReference>
<reference evidence="2" key="1">
    <citation type="submission" date="2023-07" db="EMBL/GenBank/DDBJ databases">
        <authorList>
            <person name="Colorado M.A."/>
            <person name="Villamil L.M."/>
            <person name="Melo J.F."/>
            <person name="Rodriguez J.A."/>
            <person name="Ruiz R.Y."/>
        </authorList>
    </citation>
    <scope>NUCLEOTIDE SEQUENCE [LARGE SCALE GENOMIC DNA]</scope>
    <source>
        <strain evidence="2">C33</strain>
    </source>
</reference>
<comment type="caution">
    <text evidence="1">The sequence shown here is derived from an EMBL/GenBank/DDBJ whole genome shotgun (WGS) entry which is preliminary data.</text>
</comment>
<dbReference type="RefSeq" id="WP_320314798.1">
    <property type="nucleotide sequence ID" value="NZ_JAVIKH010000050.1"/>
</dbReference>
<keyword evidence="2" id="KW-1185">Reference proteome</keyword>
<organism evidence="1 2">
    <name type="scientific">Candidatus Cetobacterium colombiensis</name>
    <dbReference type="NCBI Taxonomy" id="3073100"/>
    <lineage>
        <taxon>Bacteria</taxon>
        <taxon>Fusobacteriati</taxon>
        <taxon>Fusobacteriota</taxon>
        <taxon>Fusobacteriia</taxon>
        <taxon>Fusobacteriales</taxon>
        <taxon>Fusobacteriaceae</taxon>
        <taxon>Cetobacterium</taxon>
    </lineage>
</organism>
<sequence>MNFKILSETTLTREVILTKEYCPKNFKNEIKNTEILILPNKNFRDQNFYYFSDETLYFFHFLKEKNISSEFCIDNENFNTLQLHSDEFRFSHMLLGGILLPIFVNLLTEYISTKLKNSQKELSPKISIELTIEKKEKNINLKYEGPIDEFSKILKEISKED</sequence>